<proteinExistence type="predicted"/>
<comment type="caution">
    <text evidence="1">The sequence shown here is derived from an EMBL/GenBank/DDBJ whole genome shotgun (WGS) entry which is preliminary data.</text>
</comment>
<name>D3ACW7_9FIRM</name>
<organism evidence="1 2">
    <name type="scientific">Hungatella hathewayi DSM 13479</name>
    <dbReference type="NCBI Taxonomy" id="566550"/>
    <lineage>
        <taxon>Bacteria</taxon>
        <taxon>Bacillati</taxon>
        <taxon>Bacillota</taxon>
        <taxon>Clostridia</taxon>
        <taxon>Lachnospirales</taxon>
        <taxon>Lachnospiraceae</taxon>
        <taxon>Hungatella</taxon>
    </lineage>
</organism>
<dbReference type="Proteomes" id="UP000004968">
    <property type="component" value="Unassembled WGS sequence"/>
</dbReference>
<evidence type="ECO:0000313" key="1">
    <source>
        <dbReference type="EMBL" id="EFD00334.1"/>
    </source>
</evidence>
<reference evidence="1 2" key="1">
    <citation type="submission" date="2010-01" db="EMBL/GenBank/DDBJ databases">
        <authorList>
            <person name="Weinstock G."/>
            <person name="Sodergren E."/>
            <person name="Clifton S."/>
            <person name="Fulton L."/>
            <person name="Fulton B."/>
            <person name="Courtney L."/>
            <person name="Fronick C."/>
            <person name="Harrison M."/>
            <person name="Strong C."/>
            <person name="Farmer C."/>
            <person name="Delahaunty K."/>
            <person name="Markovic C."/>
            <person name="Hall O."/>
            <person name="Minx P."/>
            <person name="Tomlinson C."/>
            <person name="Mitreva M."/>
            <person name="Nelson J."/>
            <person name="Hou S."/>
            <person name="Wollam A."/>
            <person name="Pepin K.H."/>
            <person name="Johnson M."/>
            <person name="Bhonagiri V."/>
            <person name="Nash W.E."/>
            <person name="Warren W."/>
            <person name="Chinwalla A."/>
            <person name="Mardis E.R."/>
            <person name="Wilson R.K."/>
        </authorList>
    </citation>
    <scope>NUCLEOTIDE SEQUENCE [LARGE SCALE GENOMIC DNA]</scope>
    <source>
        <strain evidence="1 2">DSM 13479</strain>
    </source>
</reference>
<dbReference type="HOGENOM" id="CLU_3217221_0_0_9"/>
<protein>
    <submittedName>
        <fullName evidence="1">Uncharacterized protein</fullName>
    </submittedName>
</protein>
<accession>D3ACW7</accession>
<dbReference type="AlphaFoldDB" id="D3ACW7"/>
<sequence>MHFFCIIFLIKTENGSNCRKNEQDQDYSGDKIPEKYCGKMRIKV</sequence>
<gene>
    <name evidence="1" type="ORF">CLOSTHATH_01445</name>
</gene>
<dbReference type="EMBL" id="ACIO01000099">
    <property type="protein sequence ID" value="EFD00334.1"/>
    <property type="molecule type" value="Genomic_DNA"/>
</dbReference>
<evidence type="ECO:0000313" key="2">
    <source>
        <dbReference type="Proteomes" id="UP000004968"/>
    </source>
</evidence>